<proteinExistence type="inferred from homology"/>
<dbReference type="InterPro" id="IPR046336">
    <property type="entry name" value="Lon_prtase_N_sf"/>
</dbReference>
<evidence type="ECO:0000256" key="14">
    <source>
        <dbReference type="PIRSR" id="PIRSR001174-2"/>
    </source>
</evidence>
<dbReference type="Pfam" id="PF05362">
    <property type="entry name" value="Lon_C"/>
    <property type="match status" value="1"/>
</dbReference>
<dbReference type="KEGG" id="mhl:MHLP_01060"/>
<comment type="subcellular location">
    <subcellularLocation>
        <location evidence="12">Cytoplasm</location>
    </subcellularLocation>
</comment>
<dbReference type="InterPro" id="IPR008268">
    <property type="entry name" value="Peptidase_S16_AS"/>
</dbReference>
<evidence type="ECO:0000256" key="16">
    <source>
        <dbReference type="RuleBase" id="RU000591"/>
    </source>
</evidence>
<evidence type="ECO:0000256" key="11">
    <source>
        <dbReference type="ARBA" id="ARBA00071934"/>
    </source>
</evidence>
<reference evidence="19 20" key="1">
    <citation type="journal article" date="2012" name="J. Bacteriol.">
        <title>Genome Sequence of "Candidatus Mycoplasma haemolamae" Strain Purdue, a Red Blood Cell Pathogen of Alpacas (Vicugna pacos) and Llamas (Lama glama).</title>
        <authorList>
            <person name="Guimaraes A.M."/>
            <person name="Toth B."/>
            <person name="Santos A.P."/>
            <person name="do Nascimento N.C."/>
            <person name="Kritchevsky J.E."/>
            <person name="Messick J.B."/>
        </authorList>
    </citation>
    <scope>NUCLEOTIDE SEQUENCE [LARGE SCALE GENOMIC DNA]</scope>
    <source>
        <strain evidence="19 20">Purdue</strain>
    </source>
</reference>
<dbReference type="Gene3D" id="2.30.130.40">
    <property type="entry name" value="LON domain-like"/>
    <property type="match status" value="1"/>
</dbReference>
<evidence type="ECO:0000256" key="8">
    <source>
        <dbReference type="ARBA" id="ARBA00050665"/>
    </source>
</evidence>
<dbReference type="Pfam" id="PF22667">
    <property type="entry name" value="Lon_lid"/>
    <property type="match status" value="1"/>
</dbReference>
<dbReference type="Gene3D" id="1.10.8.60">
    <property type="match status" value="1"/>
</dbReference>
<dbReference type="PROSITE" id="PS51787">
    <property type="entry name" value="LON_N"/>
    <property type="match status" value="1"/>
</dbReference>
<gene>
    <name evidence="19" type="ordered locus">MHLP_01060</name>
</gene>
<evidence type="ECO:0000256" key="3">
    <source>
        <dbReference type="ARBA" id="ARBA00022801"/>
    </source>
</evidence>
<evidence type="ECO:0000259" key="17">
    <source>
        <dbReference type="PROSITE" id="PS51786"/>
    </source>
</evidence>
<dbReference type="HOGENOM" id="CLU_004109_4_3_14"/>
<accession>I7C5K7</accession>
<keyword evidence="20" id="KW-1185">Reference proteome</keyword>
<evidence type="ECO:0000256" key="6">
    <source>
        <dbReference type="ARBA" id="ARBA00023016"/>
    </source>
</evidence>
<reference evidence="20" key="2">
    <citation type="submission" date="2012-07" db="EMBL/GenBank/DDBJ databases">
        <title>Complete genome sequence of 'Candidatus Mycoplasma haemolamae'.</title>
        <authorList>
            <person name="Guimaraes A.M.S."/>
            <person name="Toth B."/>
            <person name="Santos A.P."/>
            <person name="Nascimento N.C."/>
            <person name="Sojka J.E."/>
            <person name="Messick J.B."/>
        </authorList>
    </citation>
    <scope>NUCLEOTIDE SEQUENCE [LARGE SCALE GENOMIC DNA]</scope>
    <source>
        <strain evidence="20">Purdue</strain>
    </source>
</reference>
<dbReference type="CDD" id="cd19500">
    <property type="entry name" value="RecA-like_Lon"/>
    <property type="match status" value="1"/>
</dbReference>
<dbReference type="GO" id="GO:0005524">
    <property type="term" value="F:ATP binding"/>
    <property type="evidence" value="ECO:0007669"/>
    <property type="project" value="UniProtKB-KW"/>
</dbReference>
<evidence type="ECO:0000256" key="9">
    <source>
        <dbReference type="ARBA" id="ARBA00053875"/>
    </source>
</evidence>
<dbReference type="InterPro" id="IPR027417">
    <property type="entry name" value="P-loop_NTPase"/>
</dbReference>
<dbReference type="PATRIC" id="fig|1212765.3.peg.239"/>
<dbReference type="InterPro" id="IPR003959">
    <property type="entry name" value="ATPase_AAA_core"/>
</dbReference>
<dbReference type="InterPro" id="IPR004815">
    <property type="entry name" value="Lon_bac/euk-typ"/>
</dbReference>
<dbReference type="InterPro" id="IPR015947">
    <property type="entry name" value="PUA-like_sf"/>
</dbReference>
<dbReference type="GO" id="GO:0004252">
    <property type="term" value="F:serine-type endopeptidase activity"/>
    <property type="evidence" value="ECO:0007669"/>
    <property type="project" value="UniProtKB-UniRule"/>
</dbReference>
<feature type="domain" description="Lon proteolytic" evidence="17">
    <location>
        <begin position="619"/>
        <end position="801"/>
    </location>
</feature>
<dbReference type="SMART" id="SM00382">
    <property type="entry name" value="AAA"/>
    <property type="match status" value="1"/>
</dbReference>
<evidence type="ECO:0000256" key="5">
    <source>
        <dbReference type="ARBA" id="ARBA00022840"/>
    </source>
</evidence>
<evidence type="ECO:0000313" key="19">
    <source>
        <dbReference type="EMBL" id="AFO51792.1"/>
    </source>
</evidence>
<comment type="catalytic activity">
    <reaction evidence="8 12 15">
        <text>Hydrolysis of proteins in presence of ATP.</text>
        <dbReference type="EC" id="3.4.21.53"/>
    </reaction>
</comment>
<feature type="active site" evidence="13 15">
    <location>
        <position position="750"/>
    </location>
</feature>
<dbReference type="Gene3D" id="1.20.58.1480">
    <property type="match status" value="1"/>
</dbReference>
<comment type="function">
    <text evidence="9">ATP-dependent serine protease that mediates the selective degradation of mutant and abnormal proteins as well as certain short-lived regulatory proteins. Required for cellular homeostasis and for survival from DNA damage and developmental changes induced by stress. Degrades polypeptides processively to yield small peptide fragments that are 5 to 10 amino acids long. Binds to DNA in a double-stranded, site-specific manner.</text>
</comment>
<dbReference type="Gene3D" id="1.20.5.5270">
    <property type="match status" value="1"/>
</dbReference>
<dbReference type="PIRSF" id="PIRSF001174">
    <property type="entry name" value="Lon_proteas"/>
    <property type="match status" value="1"/>
</dbReference>
<dbReference type="Gene3D" id="3.40.50.300">
    <property type="entry name" value="P-loop containing nucleotide triphosphate hydrolases"/>
    <property type="match status" value="1"/>
</dbReference>
<feature type="active site" evidence="13 15">
    <location>
        <position position="707"/>
    </location>
</feature>
<evidence type="ECO:0000259" key="18">
    <source>
        <dbReference type="PROSITE" id="PS51787"/>
    </source>
</evidence>
<dbReference type="Pfam" id="PF00004">
    <property type="entry name" value="AAA"/>
    <property type="match status" value="1"/>
</dbReference>
<comment type="subunit">
    <text evidence="7 12">Homohexamer. Organized in a ring with a central cavity.</text>
</comment>
<dbReference type="PANTHER" id="PTHR10046">
    <property type="entry name" value="ATP DEPENDENT LON PROTEASE FAMILY MEMBER"/>
    <property type="match status" value="1"/>
</dbReference>
<keyword evidence="1 12" id="KW-0645">Protease</keyword>
<evidence type="ECO:0000313" key="20">
    <source>
        <dbReference type="Proteomes" id="UP000006502"/>
    </source>
</evidence>
<dbReference type="GO" id="GO:0030163">
    <property type="term" value="P:protein catabolic process"/>
    <property type="evidence" value="ECO:0007669"/>
    <property type="project" value="InterPro"/>
</dbReference>
<dbReference type="InterPro" id="IPR014721">
    <property type="entry name" value="Ribsml_uS5_D2-typ_fold_subgr"/>
</dbReference>
<evidence type="ECO:0000256" key="15">
    <source>
        <dbReference type="PROSITE-ProRule" id="PRU01122"/>
    </source>
</evidence>
<keyword evidence="3 12" id="KW-0378">Hydrolase</keyword>
<sequence>MSDLVATELFSNSLPLLISRNLVVFPNSKNIIEIGRECSLASIKCSISDYKGEIVVVAQKDYDVDFPLPSDLYKVGTLCKVTVLKQNKDESLTVEVEGFQRVKVSSVKLVKLAGQEELGQMWISEYELLKEKNTSLVKNRADIDQLFKYFEELFEVEGEDYTELKKLFSTDEAGKGSDLDSCSVLIDKLCSIWPQNEKDGVDVKQKWLEELNLTKRISLMLDYEYLSEAEKDEINSSITKKVNKNISKQQREFYLRERIKVIKEELGESVTRDGELQKFKEWLKKEKAPEHIRNRVQEEVKKLEYSGSISTNESLIIHNYLNWIISLPWSKSSKDQKNVWKVKEELNKNHFGLEKVKERILEHVSVQKRTKNPQGTIICLVGPPGVGKTSLAQSIAKGLNKVCIKISLGGMSDEAEIRGHRRTYVGSLPGKIIQSLKKAKVNNPVILLDEIDKVASHRHGDPFSALLEVLDPKQNKQFSDNYIEEEVDLSKIMFIATANYEEEIPDALSDRLEMIRLSSYTEKEKLEIARNSLVAEVLAENGLKPEELVFDEDSLRYIIQRYTREPGVRALKQVIARIARKFVMKQEENKDLTAEVLNEEKIRGYLGKEDFDVTIKDTTPVPGRVNGMAYTASGGDLLPVEVNIFPAGKGELSRTGNLKETIVESVEVAKNYIRKNSEAFNLKDIKWTDLDIHLHVPQGGVPKDGPSAGVTIATALLSELLQISIPSEVAMTGEITTKGIVEPIGGLKEKILSAVRGGVNTVFFPKKNEKDLEDIPKDVLEKITLKPVEYYTEIFDELFASKLIISSAGTNPKVANNQYS</sequence>
<evidence type="ECO:0000256" key="10">
    <source>
        <dbReference type="ARBA" id="ARBA00066743"/>
    </source>
</evidence>
<dbReference type="PRINTS" id="PR00830">
    <property type="entry name" value="ENDOLAPTASE"/>
</dbReference>
<dbReference type="GO" id="GO:0016887">
    <property type="term" value="F:ATP hydrolysis activity"/>
    <property type="evidence" value="ECO:0007669"/>
    <property type="project" value="InterPro"/>
</dbReference>
<dbReference type="OrthoDB" id="9803599at2"/>
<keyword evidence="4 12" id="KW-0720">Serine protease</keyword>
<dbReference type="InterPro" id="IPR003593">
    <property type="entry name" value="AAA+_ATPase"/>
</dbReference>
<name>I7C5K7_MYCHA</name>
<comment type="similarity">
    <text evidence="12 15 16">Belongs to the peptidase S16 family.</text>
</comment>
<evidence type="ECO:0000256" key="1">
    <source>
        <dbReference type="ARBA" id="ARBA00022670"/>
    </source>
</evidence>
<dbReference type="GO" id="GO:0006508">
    <property type="term" value="P:proteolysis"/>
    <property type="evidence" value="ECO:0007669"/>
    <property type="project" value="UniProtKB-KW"/>
</dbReference>
<dbReference type="EMBL" id="CP003731">
    <property type="protein sequence ID" value="AFO51792.1"/>
    <property type="molecule type" value="Genomic_DNA"/>
</dbReference>
<dbReference type="GO" id="GO:0004176">
    <property type="term" value="F:ATP-dependent peptidase activity"/>
    <property type="evidence" value="ECO:0007669"/>
    <property type="project" value="UniProtKB-UniRule"/>
</dbReference>
<dbReference type="SUPFAM" id="SSF88697">
    <property type="entry name" value="PUA domain-like"/>
    <property type="match status" value="1"/>
</dbReference>
<dbReference type="SUPFAM" id="SSF54211">
    <property type="entry name" value="Ribosomal protein S5 domain 2-like"/>
    <property type="match status" value="1"/>
</dbReference>
<keyword evidence="2 12" id="KW-0547">Nucleotide-binding</keyword>
<feature type="domain" description="Lon N-terminal" evidence="18">
    <location>
        <begin position="14"/>
        <end position="228"/>
    </location>
</feature>
<keyword evidence="6" id="KW-0346">Stress response</keyword>
<keyword evidence="12" id="KW-0963">Cytoplasm</keyword>
<dbReference type="InterPro" id="IPR027065">
    <property type="entry name" value="Lon_Prtase"/>
</dbReference>
<dbReference type="InterPro" id="IPR003111">
    <property type="entry name" value="Lon_prtase_N"/>
</dbReference>
<evidence type="ECO:0000256" key="2">
    <source>
        <dbReference type="ARBA" id="ARBA00022741"/>
    </source>
</evidence>
<evidence type="ECO:0000256" key="12">
    <source>
        <dbReference type="PIRNR" id="PIRNR001174"/>
    </source>
</evidence>
<feature type="binding site" evidence="14">
    <location>
        <begin position="382"/>
        <end position="389"/>
    </location>
    <ligand>
        <name>ATP</name>
        <dbReference type="ChEBI" id="CHEBI:30616"/>
    </ligand>
</feature>
<dbReference type="FunFam" id="3.40.50.300:FF:000021">
    <property type="entry name" value="Lon protease homolog"/>
    <property type="match status" value="1"/>
</dbReference>
<dbReference type="InterPro" id="IPR008269">
    <property type="entry name" value="Lon_proteolytic"/>
</dbReference>
<dbReference type="SMART" id="SM00464">
    <property type="entry name" value="LON"/>
    <property type="match status" value="1"/>
</dbReference>
<dbReference type="AlphaFoldDB" id="I7C5K7"/>
<dbReference type="InterPro" id="IPR020568">
    <property type="entry name" value="Ribosomal_Su5_D2-typ_SF"/>
</dbReference>
<dbReference type="EC" id="3.4.21.53" evidence="10 12"/>
<protein>
    <recommendedName>
        <fullName evidence="11 12">Lon protease</fullName>
        <ecNumber evidence="10 12">3.4.21.53</ecNumber>
    </recommendedName>
</protein>
<dbReference type="PROSITE" id="PS01046">
    <property type="entry name" value="LON_SER"/>
    <property type="match status" value="1"/>
</dbReference>
<dbReference type="InterPro" id="IPR054594">
    <property type="entry name" value="Lon_lid"/>
</dbReference>
<dbReference type="NCBIfam" id="TIGR00763">
    <property type="entry name" value="lon"/>
    <property type="match status" value="1"/>
</dbReference>
<dbReference type="Pfam" id="PF02190">
    <property type="entry name" value="LON_substr_bdg"/>
    <property type="match status" value="1"/>
</dbReference>
<evidence type="ECO:0000256" key="4">
    <source>
        <dbReference type="ARBA" id="ARBA00022825"/>
    </source>
</evidence>
<dbReference type="GO" id="GO:0005737">
    <property type="term" value="C:cytoplasm"/>
    <property type="evidence" value="ECO:0007669"/>
    <property type="project" value="UniProtKB-SubCell"/>
</dbReference>
<dbReference type="MEROPS" id="S16.004"/>
<evidence type="ECO:0000256" key="13">
    <source>
        <dbReference type="PIRSR" id="PIRSR001174-1"/>
    </source>
</evidence>
<evidence type="ECO:0000256" key="7">
    <source>
        <dbReference type="ARBA" id="ARBA00026070"/>
    </source>
</evidence>
<dbReference type="Gene3D" id="3.30.230.10">
    <property type="match status" value="1"/>
</dbReference>
<organism evidence="19 20">
    <name type="scientific">Mycoplasma haematolamae (strain Purdue)</name>
    <dbReference type="NCBI Taxonomy" id="1212765"/>
    <lineage>
        <taxon>Bacteria</taxon>
        <taxon>Bacillati</taxon>
        <taxon>Mycoplasmatota</taxon>
        <taxon>Mollicutes</taxon>
        <taxon>Mycoplasmataceae</taxon>
        <taxon>Mycoplasma</taxon>
    </lineage>
</organism>
<dbReference type="PROSITE" id="PS51786">
    <property type="entry name" value="LON_PROTEOLYTIC"/>
    <property type="match status" value="1"/>
</dbReference>
<dbReference type="STRING" id="1212765.MHLP_01060"/>
<dbReference type="SUPFAM" id="SSF52540">
    <property type="entry name" value="P-loop containing nucleoside triphosphate hydrolases"/>
    <property type="match status" value="1"/>
</dbReference>
<dbReference type="Proteomes" id="UP000006502">
    <property type="component" value="Chromosome"/>
</dbReference>
<keyword evidence="5 12" id="KW-0067">ATP-binding</keyword>